<name>A0A558GWI9_PAENT</name>
<dbReference type="PRINTS" id="PR00455">
    <property type="entry name" value="HTHTETR"/>
</dbReference>
<dbReference type="InterPro" id="IPR001647">
    <property type="entry name" value="HTH_TetR"/>
</dbReference>
<evidence type="ECO:0000313" key="4">
    <source>
        <dbReference type="EMBL" id="TVU61241.1"/>
    </source>
</evidence>
<dbReference type="RefSeq" id="WP_144651691.1">
    <property type="nucleotide sequence ID" value="NZ_VNFK01000011.1"/>
</dbReference>
<dbReference type="GO" id="GO:0000976">
    <property type="term" value="F:transcription cis-regulatory region binding"/>
    <property type="evidence" value="ECO:0007669"/>
    <property type="project" value="TreeGrafter"/>
</dbReference>
<protein>
    <submittedName>
        <fullName evidence="4">TetR/AcrR family transcriptional regulator</fullName>
    </submittedName>
</protein>
<reference evidence="4 5" key="1">
    <citation type="submission" date="2019-07" db="EMBL/GenBank/DDBJ databases">
        <title>Diversity of Bacteria from Kongsfjorden, Arctic.</title>
        <authorList>
            <person name="Yu Y."/>
        </authorList>
    </citation>
    <scope>NUCLEOTIDE SEQUENCE [LARGE SCALE GENOMIC DNA]</scope>
    <source>
        <strain evidence="4 5">SM1928</strain>
    </source>
</reference>
<evidence type="ECO:0000256" key="2">
    <source>
        <dbReference type="PROSITE-ProRule" id="PRU00335"/>
    </source>
</evidence>
<dbReference type="OrthoDB" id="9816296at2"/>
<dbReference type="AlphaFoldDB" id="A0A558GWI9"/>
<dbReference type="GO" id="GO:0003700">
    <property type="term" value="F:DNA-binding transcription factor activity"/>
    <property type="evidence" value="ECO:0007669"/>
    <property type="project" value="TreeGrafter"/>
</dbReference>
<dbReference type="EMBL" id="VNFK01000011">
    <property type="protein sequence ID" value="TVU61241.1"/>
    <property type="molecule type" value="Genomic_DNA"/>
</dbReference>
<dbReference type="SUPFAM" id="SSF48498">
    <property type="entry name" value="Tetracyclin repressor-like, C-terminal domain"/>
    <property type="match status" value="1"/>
</dbReference>
<dbReference type="PROSITE" id="PS50977">
    <property type="entry name" value="HTH_TETR_2"/>
    <property type="match status" value="1"/>
</dbReference>
<dbReference type="Gene3D" id="1.10.357.10">
    <property type="entry name" value="Tetracycline Repressor, domain 2"/>
    <property type="match status" value="1"/>
</dbReference>
<dbReference type="Proteomes" id="UP000316500">
    <property type="component" value="Unassembled WGS sequence"/>
</dbReference>
<dbReference type="Pfam" id="PF00440">
    <property type="entry name" value="TetR_N"/>
    <property type="match status" value="1"/>
</dbReference>
<organism evidence="4 5">
    <name type="scientific">Paenarthrobacter nitroguajacolicus</name>
    <name type="common">Arthrobacter nitroguajacolicus</name>
    <dbReference type="NCBI Taxonomy" id="211146"/>
    <lineage>
        <taxon>Bacteria</taxon>
        <taxon>Bacillati</taxon>
        <taxon>Actinomycetota</taxon>
        <taxon>Actinomycetes</taxon>
        <taxon>Micrococcales</taxon>
        <taxon>Micrococcaceae</taxon>
        <taxon>Paenarthrobacter</taxon>
    </lineage>
</organism>
<sequence length="209" mass="23580">MSTEVQGNTAGTRRREQILDVALEMFADRGFEATTMRAIAEEIRTTAPLVIYHFATKLDLYRAVFARYQHLNEERRREVLKVDTAASDAVERIVDAFLLPTLKAQETAGGKLFARLVLREASDPAAHERGILAEYFDPMARDFIHVMRTALPDKPPGFHEWAYLFGVGALTGTALPHRIASLSELPNINEFRYDHLRNVLVAGWRGTGR</sequence>
<dbReference type="SUPFAM" id="SSF46689">
    <property type="entry name" value="Homeodomain-like"/>
    <property type="match status" value="1"/>
</dbReference>
<evidence type="ECO:0000259" key="3">
    <source>
        <dbReference type="PROSITE" id="PS50977"/>
    </source>
</evidence>
<dbReference type="InterPro" id="IPR041586">
    <property type="entry name" value="PsrA_TetR_C"/>
</dbReference>
<dbReference type="InterPro" id="IPR036271">
    <property type="entry name" value="Tet_transcr_reg_TetR-rel_C_sf"/>
</dbReference>
<comment type="caution">
    <text evidence="4">The sequence shown here is derived from an EMBL/GenBank/DDBJ whole genome shotgun (WGS) entry which is preliminary data.</text>
</comment>
<proteinExistence type="predicted"/>
<evidence type="ECO:0000256" key="1">
    <source>
        <dbReference type="ARBA" id="ARBA00023125"/>
    </source>
</evidence>
<dbReference type="InterPro" id="IPR050109">
    <property type="entry name" value="HTH-type_TetR-like_transc_reg"/>
</dbReference>
<dbReference type="PANTHER" id="PTHR30055">
    <property type="entry name" value="HTH-TYPE TRANSCRIPTIONAL REGULATOR RUTR"/>
    <property type="match status" value="1"/>
</dbReference>
<accession>A0A558GWI9</accession>
<feature type="domain" description="HTH tetR-type" evidence="3">
    <location>
        <begin position="12"/>
        <end position="72"/>
    </location>
</feature>
<evidence type="ECO:0000313" key="5">
    <source>
        <dbReference type="Proteomes" id="UP000316500"/>
    </source>
</evidence>
<dbReference type="Pfam" id="PF17939">
    <property type="entry name" value="TetR_C_30"/>
    <property type="match status" value="1"/>
</dbReference>
<feature type="DNA-binding region" description="H-T-H motif" evidence="2">
    <location>
        <begin position="35"/>
        <end position="54"/>
    </location>
</feature>
<dbReference type="InterPro" id="IPR009057">
    <property type="entry name" value="Homeodomain-like_sf"/>
</dbReference>
<dbReference type="PANTHER" id="PTHR30055:SF226">
    <property type="entry name" value="HTH-TYPE TRANSCRIPTIONAL REGULATOR PKSA"/>
    <property type="match status" value="1"/>
</dbReference>
<keyword evidence="1 2" id="KW-0238">DNA-binding</keyword>
<gene>
    <name evidence="4" type="ORF">FQP90_14590</name>
</gene>